<protein>
    <submittedName>
        <fullName evidence="4">SMP-30/gluconolactonase/LRE family protein</fullName>
        <ecNumber evidence="4">3.1.1.99</ecNumber>
    </submittedName>
</protein>
<dbReference type="EC" id="3.1.1.99" evidence="4"/>
<evidence type="ECO:0000256" key="2">
    <source>
        <dbReference type="SAM" id="MobiDB-lite"/>
    </source>
</evidence>
<keyword evidence="4" id="KW-0378">Hydrolase</keyword>
<comment type="caution">
    <text evidence="4">The sequence shown here is derived from an EMBL/GenBank/DDBJ whole genome shotgun (WGS) entry which is preliminary data.</text>
</comment>
<feature type="compositionally biased region" description="Basic and acidic residues" evidence="2">
    <location>
        <begin position="62"/>
        <end position="71"/>
    </location>
</feature>
<dbReference type="Gene3D" id="2.120.10.30">
    <property type="entry name" value="TolB, C-terminal domain"/>
    <property type="match status" value="1"/>
</dbReference>
<evidence type="ECO:0000313" key="5">
    <source>
        <dbReference type="Proteomes" id="UP001484097"/>
    </source>
</evidence>
<dbReference type="PRINTS" id="PR01790">
    <property type="entry name" value="SMP30FAMILY"/>
</dbReference>
<evidence type="ECO:0000259" key="3">
    <source>
        <dbReference type="Pfam" id="PF08450"/>
    </source>
</evidence>
<name>A0ABV0IDN8_9MICC</name>
<dbReference type="SUPFAM" id="SSF63829">
    <property type="entry name" value="Calcium-dependent phosphotriesterase"/>
    <property type="match status" value="1"/>
</dbReference>
<comment type="similarity">
    <text evidence="1">Belongs to the SMP-30/CGR1 family.</text>
</comment>
<dbReference type="PANTHER" id="PTHR10907">
    <property type="entry name" value="REGUCALCIN"/>
    <property type="match status" value="1"/>
</dbReference>
<feature type="region of interest" description="Disordered" evidence="2">
    <location>
        <begin position="107"/>
        <end position="142"/>
    </location>
</feature>
<reference evidence="4 5" key="1">
    <citation type="submission" date="2024-05" db="EMBL/GenBank/DDBJ databases">
        <authorList>
            <person name="Yi C."/>
        </authorList>
    </citation>
    <scope>NUCLEOTIDE SEQUENCE [LARGE SCALE GENOMIC DNA]</scope>
    <source>
        <strain evidence="4 5">XS13</strain>
    </source>
</reference>
<dbReference type="Pfam" id="PF08450">
    <property type="entry name" value="SGL"/>
    <property type="match status" value="1"/>
</dbReference>
<evidence type="ECO:0000313" key="4">
    <source>
        <dbReference type="EMBL" id="MEO9246281.1"/>
    </source>
</evidence>
<gene>
    <name evidence="4" type="ORF">ABDK96_01125</name>
</gene>
<dbReference type="InterPro" id="IPR013658">
    <property type="entry name" value="SGL"/>
</dbReference>
<feature type="region of interest" description="Disordered" evidence="2">
    <location>
        <begin position="1"/>
        <end position="82"/>
    </location>
</feature>
<accession>A0ABV0IDN8</accession>
<dbReference type="EMBL" id="JBDXMX010000001">
    <property type="protein sequence ID" value="MEO9246281.1"/>
    <property type="molecule type" value="Genomic_DNA"/>
</dbReference>
<feature type="compositionally biased region" description="Gly residues" evidence="2">
    <location>
        <begin position="109"/>
        <end position="129"/>
    </location>
</feature>
<keyword evidence="5" id="KW-1185">Reference proteome</keyword>
<feature type="domain" description="SMP-30/Gluconolactonase/LRE-like region" evidence="3">
    <location>
        <begin position="53"/>
        <end position="307"/>
    </location>
</feature>
<evidence type="ECO:0000256" key="1">
    <source>
        <dbReference type="ARBA" id="ARBA00008853"/>
    </source>
</evidence>
<dbReference type="RefSeq" id="WP_347918241.1">
    <property type="nucleotide sequence ID" value="NZ_JBDXMX010000001.1"/>
</dbReference>
<dbReference type="PANTHER" id="PTHR10907:SF47">
    <property type="entry name" value="REGUCALCIN"/>
    <property type="match status" value="1"/>
</dbReference>
<dbReference type="InterPro" id="IPR011042">
    <property type="entry name" value="6-blade_b-propeller_TolB-like"/>
</dbReference>
<organism evidence="4 5">
    <name type="scientific">Citricoccus nitrophenolicus</name>
    <dbReference type="NCBI Taxonomy" id="863575"/>
    <lineage>
        <taxon>Bacteria</taxon>
        <taxon>Bacillati</taxon>
        <taxon>Actinomycetota</taxon>
        <taxon>Actinomycetes</taxon>
        <taxon>Micrococcales</taxon>
        <taxon>Micrococcaceae</taxon>
        <taxon>Citricoccus</taxon>
    </lineage>
</organism>
<dbReference type="Proteomes" id="UP001484097">
    <property type="component" value="Unassembled WGS sequence"/>
</dbReference>
<proteinExistence type="inferred from homology"/>
<sequence length="339" mass="35736">MRPSCHPPEAPERQSLRRMRVRGLADWDSPSAPFTPEDPMRAEQITDPIAYHGEGPVWSEHWSGDQREEHAGQQAGRQRGPHDGLRWVDMLAGDILSVSEACVHRQHVGSGGGAGGRGGGGGGGGGAGGGPPPPPPHGAITTLPEVWGSAAVRMNEGGCDPDGRFYCGSMAYDQSPGAASLYRFDPDGRVEVVFGGVTVSNGLEWSPDGSLAYYNDTPTGQVSVFDYDAENGLRDPRVFVQLPDGGLPDGLTVDAEGGVWVAVVNRGAVHRYRPDGRLDEVVEVPASKVTACTFGGAHLDRLYITTSQEDVSTEEDPLAGSLFVADAGVRGLPTRVFAG</sequence>
<dbReference type="InterPro" id="IPR005511">
    <property type="entry name" value="SMP-30"/>
</dbReference>
<dbReference type="GO" id="GO:0016787">
    <property type="term" value="F:hydrolase activity"/>
    <property type="evidence" value="ECO:0007669"/>
    <property type="project" value="UniProtKB-KW"/>
</dbReference>